<dbReference type="RefSeq" id="WP_070394826.1">
    <property type="nucleotide sequence ID" value="NZ_CP017599.1"/>
</dbReference>
<dbReference type="EMBL" id="CP017599">
    <property type="protein sequence ID" value="AOX02418.1"/>
    <property type="molecule type" value="Genomic_DNA"/>
</dbReference>
<evidence type="ECO:0000313" key="1">
    <source>
        <dbReference type="EMBL" id="AOX02418.1"/>
    </source>
</evidence>
<dbReference type="KEGG" id="mpro:BJP34_25895"/>
<gene>
    <name evidence="1" type="ORF">BJP34_25895</name>
</gene>
<name>A0A1D8TXQ1_9CYAN</name>
<evidence type="ECO:0000313" key="2">
    <source>
        <dbReference type="Proteomes" id="UP000177870"/>
    </source>
</evidence>
<sequence>MLQVCLQQSWPQDKPISKIVFPAILPSSLGNFATLCLMLSPQEIQYYLFSKPHSQFIFINSPHPMLLWVTVLQSTENDSRLLPCYLDLKTSKVQTITRCLADKGFYRLLLFSSEEPQRCNQVITVTLTPQQCQMLQESANTGQASQPIAQPIVSRRILKIKFEQLKSQVLNKWDSLDRFNSRTQAELAHSIS</sequence>
<dbReference type="OrthoDB" id="9869840at2"/>
<dbReference type="AlphaFoldDB" id="A0A1D8TXQ1"/>
<organism evidence="1 2">
    <name type="scientific">Moorena producens PAL-8-15-08-1</name>
    <dbReference type="NCBI Taxonomy" id="1458985"/>
    <lineage>
        <taxon>Bacteria</taxon>
        <taxon>Bacillati</taxon>
        <taxon>Cyanobacteriota</taxon>
        <taxon>Cyanophyceae</taxon>
        <taxon>Coleofasciculales</taxon>
        <taxon>Coleofasciculaceae</taxon>
        <taxon>Moorena</taxon>
    </lineage>
</organism>
<reference evidence="2" key="1">
    <citation type="submission" date="2016-10" db="EMBL/GenBank/DDBJ databases">
        <title>Comparative genomics uncovers the prolific and rare metabolic potential of the cyanobacterial genus Moorea.</title>
        <authorList>
            <person name="Leao T."/>
            <person name="Castelao G."/>
            <person name="Korobeynikov A."/>
            <person name="Monroe E.A."/>
            <person name="Podell S."/>
            <person name="Glukhov E."/>
            <person name="Allen E."/>
            <person name="Gerwick W.H."/>
            <person name="Gerwick L."/>
        </authorList>
    </citation>
    <scope>NUCLEOTIDE SEQUENCE [LARGE SCALE GENOMIC DNA]</scope>
    <source>
        <strain evidence="2">PAL-8-15-08-1</strain>
    </source>
</reference>
<accession>A0A1D8TXQ1</accession>
<protein>
    <submittedName>
        <fullName evidence="1">Uncharacterized protein</fullName>
    </submittedName>
</protein>
<proteinExistence type="predicted"/>
<dbReference type="Proteomes" id="UP000177870">
    <property type="component" value="Chromosome"/>
</dbReference>
<dbReference type="STRING" id="1458985.BJP34_25895"/>